<keyword evidence="7" id="KW-0653">Protein transport</keyword>
<evidence type="ECO:0000313" key="11">
    <source>
        <dbReference type="EMBL" id="MBB2202573.1"/>
    </source>
</evidence>
<keyword evidence="12" id="KW-1185">Reference proteome</keyword>
<gene>
    <name evidence="11" type="ORF">HLH28_13510</name>
</gene>
<evidence type="ECO:0000313" key="12">
    <source>
        <dbReference type="Proteomes" id="UP000578030"/>
    </source>
</evidence>
<evidence type="ECO:0000256" key="7">
    <source>
        <dbReference type="ARBA" id="ARBA00022927"/>
    </source>
</evidence>
<dbReference type="EMBL" id="JABEQM010000011">
    <property type="protein sequence ID" value="MBB2202573.1"/>
    <property type="molecule type" value="Genomic_DNA"/>
</dbReference>
<evidence type="ECO:0000256" key="4">
    <source>
        <dbReference type="ARBA" id="ARBA00022475"/>
    </source>
</evidence>
<dbReference type="GO" id="GO:0009306">
    <property type="term" value="P:protein secretion"/>
    <property type="evidence" value="ECO:0007669"/>
    <property type="project" value="InterPro"/>
</dbReference>
<keyword evidence="5" id="KW-0997">Cell inner membrane</keyword>
<dbReference type="Proteomes" id="UP000578030">
    <property type="component" value="Unassembled WGS sequence"/>
</dbReference>
<evidence type="ECO:0000256" key="9">
    <source>
        <dbReference type="ARBA" id="ARBA00023136"/>
    </source>
</evidence>
<comment type="similarity">
    <text evidence="2">Belongs to the GSP K family.</text>
</comment>
<dbReference type="RefSeq" id="WP_182960052.1">
    <property type="nucleotide sequence ID" value="NZ_JABEQM010000011.1"/>
</dbReference>
<accession>A0A7W4K908</accession>
<sequence>MTRRRDWKRDARRDGGFALLIVLWTLVLLSFLASIVVTSADRQIRTVSAMRRAAQMRAAADGGLWEGIFHFLDRSPGHWNADGREHVQRAGSVTSRIRLASEAGLVNPNMASRPLLAALLQVCGAQKAQADAIAANMAEWRSTAQQGNAVRTKALYLAAGRSYAPPGDMFRSVDEIGLVLGMTPGLLRAMRPHLSVTQQNDPDIAVADPVVRQALHMAGGPSVHMSPGGGKPATIVVTVSMDDDQGGHASRQATVLVSATRAGEDLNGMVHILDIRS</sequence>
<organism evidence="11 12">
    <name type="scientific">Gluconacetobacter tumulisoli</name>
    <dbReference type="NCBI Taxonomy" id="1286189"/>
    <lineage>
        <taxon>Bacteria</taxon>
        <taxon>Pseudomonadati</taxon>
        <taxon>Pseudomonadota</taxon>
        <taxon>Alphaproteobacteria</taxon>
        <taxon>Acetobacterales</taxon>
        <taxon>Acetobacteraceae</taxon>
        <taxon>Gluconacetobacter</taxon>
    </lineage>
</organism>
<dbReference type="InterPro" id="IPR038072">
    <property type="entry name" value="GspK_central_sf"/>
</dbReference>
<dbReference type="InterPro" id="IPR005628">
    <property type="entry name" value="GspK"/>
</dbReference>
<evidence type="ECO:0000256" key="1">
    <source>
        <dbReference type="ARBA" id="ARBA00004533"/>
    </source>
</evidence>
<dbReference type="Gene3D" id="1.10.40.60">
    <property type="entry name" value="EpsJ-like"/>
    <property type="match status" value="1"/>
</dbReference>
<evidence type="ECO:0000256" key="8">
    <source>
        <dbReference type="ARBA" id="ARBA00022989"/>
    </source>
</evidence>
<comment type="caution">
    <text evidence="11">The sequence shown here is derived from an EMBL/GenBank/DDBJ whole genome shotgun (WGS) entry which is preliminary data.</text>
</comment>
<keyword evidence="3" id="KW-0813">Transport</keyword>
<keyword evidence="8" id="KW-1133">Transmembrane helix</keyword>
<keyword evidence="6" id="KW-0812">Transmembrane</keyword>
<feature type="domain" description="T2SS protein K first SAM-like" evidence="10">
    <location>
        <begin position="108"/>
        <end position="197"/>
    </location>
</feature>
<protein>
    <submittedName>
        <fullName evidence="11">General secretion pathway protein GspK</fullName>
    </submittedName>
</protein>
<dbReference type="Pfam" id="PF21687">
    <property type="entry name" value="T2SSK_1st"/>
    <property type="match status" value="1"/>
</dbReference>
<dbReference type="PANTHER" id="PTHR38831">
    <property type="entry name" value="TYPE II SECRETION SYSTEM PROTEIN K"/>
    <property type="match status" value="1"/>
</dbReference>
<keyword evidence="4" id="KW-1003">Cell membrane</keyword>
<evidence type="ECO:0000256" key="3">
    <source>
        <dbReference type="ARBA" id="ARBA00022448"/>
    </source>
</evidence>
<name>A0A7W4K908_9PROT</name>
<dbReference type="PANTHER" id="PTHR38831:SF2">
    <property type="entry name" value="TYPE II SECRETION SYSTEM PROTEIN K"/>
    <property type="match status" value="1"/>
</dbReference>
<dbReference type="AlphaFoldDB" id="A0A7W4K908"/>
<reference evidence="11 12" key="1">
    <citation type="submission" date="2020-04" db="EMBL/GenBank/DDBJ databases">
        <title>Description of novel Gluconacetobacter.</title>
        <authorList>
            <person name="Sombolestani A."/>
        </authorList>
    </citation>
    <scope>NUCLEOTIDE SEQUENCE [LARGE SCALE GENOMIC DNA]</scope>
    <source>
        <strain evidence="11 12">LMG 27802</strain>
    </source>
</reference>
<dbReference type="InterPro" id="IPR049031">
    <property type="entry name" value="T2SSK_SAM-like_1st"/>
</dbReference>
<comment type="subcellular location">
    <subcellularLocation>
        <location evidence="1">Cell inner membrane</location>
    </subcellularLocation>
</comment>
<evidence type="ECO:0000256" key="6">
    <source>
        <dbReference type="ARBA" id="ARBA00022692"/>
    </source>
</evidence>
<dbReference type="GO" id="GO:0005886">
    <property type="term" value="C:plasma membrane"/>
    <property type="evidence" value="ECO:0007669"/>
    <property type="project" value="UniProtKB-SubCell"/>
</dbReference>
<evidence type="ECO:0000256" key="5">
    <source>
        <dbReference type="ARBA" id="ARBA00022519"/>
    </source>
</evidence>
<proteinExistence type="inferred from homology"/>
<evidence type="ECO:0000259" key="10">
    <source>
        <dbReference type="Pfam" id="PF21687"/>
    </source>
</evidence>
<evidence type="ECO:0000256" key="2">
    <source>
        <dbReference type="ARBA" id="ARBA00007246"/>
    </source>
</evidence>
<dbReference type="SUPFAM" id="SSF158544">
    <property type="entry name" value="GspK insert domain-like"/>
    <property type="match status" value="1"/>
</dbReference>
<keyword evidence="9" id="KW-0472">Membrane</keyword>